<name>A0ABV6NFM4_9BACI</name>
<dbReference type="RefSeq" id="WP_390186174.1">
    <property type="nucleotide sequence ID" value="NZ_JAQQWT010000011.1"/>
</dbReference>
<protein>
    <recommendedName>
        <fullName evidence="4">Cbb3-type cytochrome oxidase assembly protein CcoS</fullName>
    </recommendedName>
</protein>
<feature type="transmembrane region" description="Helical" evidence="1">
    <location>
        <begin position="6"/>
        <end position="26"/>
    </location>
</feature>
<evidence type="ECO:0000313" key="2">
    <source>
        <dbReference type="EMBL" id="MFC0558948.1"/>
    </source>
</evidence>
<dbReference type="Proteomes" id="UP001589833">
    <property type="component" value="Unassembled WGS sequence"/>
</dbReference>
<proteinExistence type="predicted"/>
<evidence type="ECO:0008006" key="4">
    <source>
        <dbReference type="Google" id="ProtNLM"/>
    </source>
</evidence>
<reference evidence="2 3" key="1">
    <citation type="submission" date="2024-09" db="EMBL/GenBank/DDBJ databases">
        <authorList>
            <person name="Sun Q."/>
            <person name="Mori K."/>
        </authorList>
    </citation>
    <scope>NUCLEOTIDE SEQUENCE [LARGE SCALE GENOMIC DNA]</scope>
    <source>
        <strain evidence="2 3">NCAIM B.02301</strain>
    </source>
</reference>
<keyword evidence="1" id="KW-1133">Transmembrane helix</keyword>
<accession>A0ABV6NFM4</accession>
<gene>
    <name evidence="2" type="ORF">ACFFH4_07770</name>
</gene>
<keyword evidence="1" id="KW-0472">Membrane</keyword>
<sequence>MHNFLLFYAPLLIVVMAMTVSFFVAVKSTKYED</sequence>
<evidence type="ECO:0000313" key="3">
    <source>
        <dbReference type="Proteomes" id="UP001589833"/>
    </source>
</evidence>
<dbReference type="Pfam" id="PF22282">
    <property type="entry name" value="CydS"/>
    <property type="match status" value="1"/>
</dbReference>
<organism evidence="2 3">
    <name type="scientific">Halalkalibacter alkalisediminis</name>
    <dbReference type="NCBI Taxonomy" id="935616"/>
    <lineage>
        <taxon>Bacteria</taxon>
        <taxon>Bacillati</taxon>
        <taxon>Bacillota</taxon>
        <taxon>Bacilli</taxon>
        <taxon>Bacillales</taxon>
        <taxon>Bacillaceae</taxon>
        <taxon>Halalkalibacter</taxon>
    </lineage>
</organism>
<keyword evidence="3" id="KW-1185">Reference proteome</keyword>
<evidence type="ECO:0000256" key="1">
    <source>
        <dbReference type="SAM" id="Phobius"/>
    </source>
</evidence>
<keyword evidence="1" id="KW-0812">Transmembrane</keyword>
<dbReference type="InterPro" id="IPR054381">
    <property type="entry name" value="CydS"/>
</dbReference>
<dbReference type="EMBL" id="JBHLTR010000007">
    <property type="protein sequence ID" value="MFC0558948.1"/>
    <property type="molecule type" value="Genomic_DNA"/>
</dbReference>
<comment type="caution">
    <text evidence="2">The sequence shown here is derived from an EMBL/GenBank/DDBJ whole genome shotgun (WGS) entry which is preliminary data.</text>
</comment>